<gene>
    <name evidence="2" type="ORF">SKAU_G00080540</name>
</gene>
<comment type="caution">
    <text evidence="2">The sequence shown here is derived from an EMBL/GenBank/DDBJ whole genome shotgun (WGS) entry which is preliminary data.</text>
</comment>
<dbReference type="Proteomes" id="UP001152622">
    <property type="component" value="Chromosome 3"/>
</dbReference>
<evidence type="ECO:0000313" key="3">
    <source>
        <dbReference type="Proteomes" id="UP001152622"/>
    </source>
</evidence>
<evidence type="ECO:0000256" key="1">
    <source>
        <dbReference type="SAM" id="MobiDB-lite"/>
    </source>
</evidence>
<accession>A0A9Q1J5G1</accession>
<organism evidence="2 3">
    <name type="scientific">Synaphobranchus kaupii</name>
    <name type="common">Kaup's arrowtooth eel</name>
    <dbReference type="NCBI Taxonomy" id="118154"/>
    <lineage>
        <taxon>Eukaryota</taxon>
        <taxon>Metazoa</taxon>
        <taxon>Chordata</taxon>
        <taxon>Craniata</taxon>
        <taxon>Vertebrata</taxon>
        <taxon>Euteleostomi</taxon>
        <taxon>Actinopterygii</taxon>
        <taxon>Neopterygii</taxon>
        <taxon>Teleostei</taxon>
        <taxon>Anguilliformes</taxon>
        <taxon>Synaphobranchidae</taxon>
        <taxon>Synaphobranchus</taxon>
    </lineage>
</organism>
<sequence>MHADESRAVRRIQEGWSGEEWSLMKKLGTLPAQGQTVLTEETVTSPFRAGHAPREQSGAPDTRPMAEGPVFG</sequence>
<feature type="region of interest" description="Disordered" evidence="1">
    <location>
        <begin position="42"/>
        <end position="72"/>
    </location>
</feature>
<proteinExistence type="predicted"/>
<protein>
    <submittedName>
        <fullName evidence="2">Uncharacterized protein</fullName>
    </submittedName>
</protein>
<keyword evidence="3" id="KW-1185">Reference proteome</keyword>
<dbReference type="EMBL" id="JAINUF010000003">
    <property type="protein sequence ID" value="KAJ8368026.1"/>
    <property type="molecule type" value="Genomic_DNA"/>
</dbReference>
<evidence type="ECO:0000313" key="2">
    <source>
        <dbReference type="EMBL" id="KAJ8368026.1"/>
    </source>
</evidence>
<name>A0A9Q1J5G1_SYNKA</name>
<dbReference type="AlphaFoldDB" id="A0A9Q1J5G1"/>
<reference evidence="2" key="1">
    <citation type="journal article" date="2023" name="Science">
        <title>Genome structures resolve the early diversification of teleost fishes.</title>
        <authorList>
            <person name="Parey E."/>
            <person name="Louis A."/>
            <person name="Montfort J."/>
            <person name="Bouchez O."/>
            <person name="Roques C."/>
            <person name="Iampietro C."/>
            <person name="Lluch J."/>
            <person name="Castinel A."/>
            <person name="Donnadieu C."/>
            <person name="Desvignes T."/>
            <person name="Floi Bucao C."/>
            <person name="Jouanno E."/>
            <person name="Wen M."/>
            <person name="Mejri S."/>
            <person name="Dirks R."/>
            <person name="Jansen H."/>
            <person name="Henkel C."/>
            <person name="Chen W.J."/>
            <person name="Zahm M."/>
            <person name="Cabau C."/>
            <person name="Klopp C."/>
            <person name="Thompson A.W."/>
            <person name="Robinson-Rechavi M."/>
            <person name="Braasch I."/>
            <person name="Lecointre G."/>
            <person name="Bobe J."/>
            <person name="Postlethwait J.H."/>
            <person name="Berthelot C."/>
            <person name="Roest Crollius H."/>
            <person name="Guiguen Y."/>
        </authorList>
    </citation>
    <scope>NUCLEOTIDE SEQUENCE</scope>
    <source>
        <strain evidence="2">WJC10195</strain>
    </source>
</reference>